<organism evidence="1 2">
    <name type="scientific">Gigaspora rosea</name>
    <dbReference type="NCBI Taxonomy" id="44941"/>
    <lineage>
        <taxon>Eukaryota</taxon>
        <taxon>Fungi</taxon>
        <taxon>Fungi incertae sedis</taxon>
        <taxon>Mucoromycota</taxon>
        <taxon>Glomeromycotina</taxon>
        <taxon>Glomeromycetes</taxon>
        <taxon>Diversisporales</taxon>
        <taxon>Gigasporaceae</taxon>
        <taxon>Gigaspora</taxon>
    </lineage>
</organism>
<dbReference type="Proteomes" id="UP000266673">
    <property type="component" value="Unassembled WGS sequence"/>
</dbReference>
<proteinExistence type="predicted"/>
<evidence type="ECO:0000313" key="1">
    <source>
        <dbReference type="EMBL" id="RIB00212.1"/>
    </source>
</evidence>
<dbReference type="EMBL" id="QKWP01004843">
    <property type="protein sequence ID" value="RIB00212.1"/>
    <property type="molecule type" value="Genomic_DNA"/>
</dbReference>
<dbReference type="Pfam" id="PF22298">
    <property type="entry name" value="Tsr1_G-like"/>
    <property type="match status" value="1"/>
</dbReference>
<gene>
    <name evidence="1" type="ORF">C2G38_2235147</name>
</gene>
<name>A0A397TPU5_9GLOM</name>
<reference evidence="1 2" key="1">
    <citation type="submission" date="2018-06" db="EMBL/GenBank/DDBJ databases">
        <title>Comparative genomics reveals the genomic features of Rhizophagus irregularis, R. cerebriforme, R. diaphanum and Gigaspora rosea, and their symbiotic lifestyle signature.</title>
        <authorList>
            <person name="Morin E."/>
            <person name="San Clemente H."/>
            <person name="Chen E.C.H."/>
            <person name="De La Providencia I."/>
            <person name="Hainaut M."/>
            <person name="Kuo A."/>
            <person name="Kohler A."/>
            <person name="Murat C."/>
            <person name="Tang N."/>
            <person name="Roy S."/>
            <person name="Loubradou J."/>
            <person name="Henrissat B."/>
            <person name="Grigoriev I.V."/>
            <person name="Corradi N."/>
            <person name="Roux C."/>
            <person name="Martin F.M."/>
        </authorList>
    </citation>
    <scope>NUCLEOTIDE SEQUENCE [LARGE SCALE GENOMIC DNA]</scope>
    <source>
        <strain evidence="1 2">DAOM 194757</strain>
    </source>
</reference>
<accession>A0A397TPU5</accession>
<sequence>MPIYAFVEEIEISFDNINDDGLWDTVEELFFCKSLNYMKASNNWLHRLAEILLRNFIDILDAYKMADFMLLILSAKVEVDQFGELCLKAIQSQGFPSVILSNLFLPKILVSFALGKIFYIF</sequence>
<evidence type="ECO:0000313" key="2">
    <source>
        <dbReference type="Proteomes" id="UP000266673"/>
    </source>
</evidence>
<dbReference type="AlphaFoldDB" id="A0A397TPU5"/>
<protein>
    <submittedName>
        <fullName evidence="1">Uncharacterized protein</fullName>
    </submittedName>
</protein>
<dbReference type="OrthoDB" id="119302at2759"/>
<comment type="caution">
    <text evidence="1">The sequence shown here is derived from an EMBL/GenBank/DDBJ whole genome shotgun (WGS) entry which is preliminary data.</text>
</comment>
<dbReference type="STRING" id="44941.A0A397TPU5"/>
<keyword evidence="2" id="KW-1185">Reference proteome</keyword>